<organism evidence="1 2">
    <name type="scientific">Phytophthora fragariaefolia</name>
    <dbReference type="NCBI Taxonomy" id="1490495"/>
    <lineage>
        <taxon>Eukaryota</taxon>
        <taxon>Sar</taxon>
        <taxon>Stramenopiles</taxon>
        <taxon>Oomycota</taxon>
        <taxon>Peronosporomycetes</taxon>
        <taxon>Peronosporales</taxon>
        <taxon>Peronosporaceae</taxon>
        <taxon>Phytophthora</taxon>
    </lineage>
</organism>
<sequence>MHATAAPLHPTYISTSAKIKITLGPRVVYVMTVYVANIGEGPEVLLGMNFMYAAVVRLCLQEGLVQLPDEKTVVMCGNPTRDRPGLNLPVFPVRSLYLPPGEHAIVKIRYGQSNPQREVVWAGRGDCWVTQIIYVAKSWAVAVKVVNISPSMVCIGTGTSVASIVEFG</sequence>
<evidence type="ECO:0000313" key="1">
    <source>
        <dbReference type="EMBL" id="GMF15724.1"/>
    </source>
</evidence>
<dbReference type="EMBL" id="BSXT01000041">
    <property type="protein sequence ID" value="GMF15724.1"/>
    <property type="molecule type" value="Genomic_DNA"/>
</dbReference>
<proteinExistence type="predicted"/>
<dbReference type="AlphaFoldDB" id="A0A9W6TIA5"/>
<accession>A0A9W6TIA5</accession>
<comment type="caution">
    <text evidence="1">The sequence shown here is derived from an EMBL/GenBank/DDBJ whole genome shotgun (WGS) entry which is preliminary data.</text>
</comment>
<protein>
    <submittedName>
        <fullName evidence="1">Unnamed protein product</fullName>
    </submittedName>
</protein>
<dbReference type="OrthoDB" id="128412at2759"/>
<keyword evidence="2" id="KW-1185">Reference proteome</keyword>
<evidence type="ECO:0000313" key="2">
    <source>
        <dbReference type="Proteomes" id="UP001165121"/>
    </source>
</evidence>
<reference evidence="1" key="1">
    <citation type="submission" date="2023-04" db="EMBL/GenBank/DDBJ databases">
        <title>Phytophthora fragariaefolia NBRC 109709.</title>
        <authorList>
            <person name="Ichikawa N."/>
            <person name="Sato H."/>
            <person name="Tonouchi N."/>
        </authorList>
    </citation>
    <scope>NUCLEOTIDE SEQUENCE</scope>
    <source>
        <strain evidence="1">NBRC 109709</strain>
    </source>
</reference>
<dbReference type="Proteomes" id="UP001165121">
    <property type="component" value="Unassembled WGS sequence"/>
</dbReference>
<name>A0A9W6TIA5_9STRA</name>
<gene>
    <name evidence="1" type="ORF">Pfra01_000053200</name>
</gene>